<comment type="caution">
    <text evidence="4">The sequence shown here is derived from an EMBL/GenBank/DDBJ whole genome shotgun (WGS) entry which is preliminary data.</text>
</comment>
<dbReference type="eggNOG" id="COG0456">
    <property type="taxonomic scope" value="Bacteria"/>
</dbReference>
<evidence type="ECO:0000313" key="5">
    <source>
        <dbReference type="Proteomes" id="UP000051984"/>
    </source>
</evidence>
<dbReference type="PATRIC" id="fig|1423816.3.peg.2734"/>
<dbReference type="SUPFAM" id="SSF55729">
    <property type="entry name" value="Acyl-CoA N-acyltransferases (Nat)"/>
    <property type="match status" value="1"/>
</dbReference>
<dbReference type="InterPro" id="IPR050832">
    <property type="entry name" value="Bact_Acetyltransf"/>
</dbReference>
<dbReference type="EMBL" id="AZCT01000006">
    <property type="protein sequence ID" value="KRK12500.1"/>
    <property type="molecule type" value="Genomic_DNA"/>
</dbReference>
<dbReference type="GeneID" id="93268817"/>
<dbReference type="AlphaFoldDB" id="A0A0R1F0F3"/>
<protein>
    <submittedName>
        <fullName evidence="4">GNAT family acetyltransferase protein</fullName>
    </submittedName>
</protein>
<evidence type="ECO:0000313" key="4">
    <source>
        <dbReference type="EMBL" id="KRK12500.1"/>
    </source>
</evidence>
<dbReference type="PANTHER" id="PTHR43877:SF2">
    <property type="entry name" value="AMINOALKYLPHOSPHONATE N-ACETYLTRANSFERASE-RELATED"/>
    <property type="match status" value="1"/>
</dbReference>
<gene>
    <name evidence="4" type="ORF">FD51_GL002628</name>
</gene>
<sequence>MLKFEEVAPEARIQYLDLLLVGDEDPAMLSRYLSTGTLFAALDDQVPVGVAMVVPVDEQTIELKNLAVAPARRRQGIASGLLRHVGLVYATQQYQEILVGTGDVDFDNLRFYMRRGFRLDSIRKHFFDQYSQPVYADGLKLQDMLVLRRKLLLTRENETKG</sequence>
<keyword evidence="1 4" id="KW-0808">Transferase</keyword>
<keyword evidence="2" id="KW-0012">Acyltransferase</keyword>
<evidence type="ECO:0000256" key="2">
    <source>
        <dbReference type="ARBA" id="ARBA00023315"/>
    </source>
</evidence>
<feature type="domain" description="N-acetyltransferase" evidence="3">
    <location>
        <begin position="2"/>
        <end position="142"/>
    </location>
</feature>
<dbReference type="Proteomes" id="UP000051984">
    <property type="component" value="Unassembled WGS sequence"/>
</dbReference>
<dbReference type="GO" id="GO:0016747">
    <property type="term" value="F:acyltransferase activity, transferring groups other than amino-acyl groups"/>
    <property type="evidence" value="ECO:0007669"/>
    <property type="project" value="InterPro"/>
</dbReference>
<dbReference type="InterPro" id="IPR016181">
    <property type="entry name" value="Acyl_CoA_acyltransferase"/>
</dbReference>
<dbReference type="PROSITE" id="PS51186">
    <property type="entry name" value="GNAT"/>
    <property type="match status" value="1"/>
</dbReference>
<evidence type="ECO:0000259" key="3">
    <source>
        <dbReference type="PROSITE" id="PS51186"/>
    </source>
</evidence>
<dbReference type="RefSeq" id="WP_010488969.1">
    <property type="nucleotide sequence ID" value="NZ_AZCT01000006.1"/>
</dbReference>
<name>A0A0R1F0F3_LACZE</name>
<reference evidence="4 5" key="1">
    <citation type="journal article" date="2015" name="Genome Announc.">
        <title>Expanding the biotechnology potential of lactobacilli through comparative genomics of 213 strains and associated genera.</title>
        <authorList>
            <person name="Sun Z."/>
            <person name="Harris H.M."/>
            <person name="McCann A."/>
            <person name="Guo C."/>
            <person name="Argimon S."/>
            <person name="Zhang W."/>
            <person name="Yang X."/>
            <person name="Jeffery I.B."/>
            <person name="Cooney J.C."/>
            <person name="Kagawa T.F."/>
            <person name="Liu W."/>
            <person name="Song Y."/>
            <person name="Salvetti E."/>
            <person name="Wrobel A."/>
            <person name="Rasinkangas P."/>
            <person name="Parkhill J."/>
            <person name="Rea M.C."/>
            <person name="O'Sullivan O."/>
            <person name="Ritari J."/>
            <person name="Douillard F.P."/>
            <person name="Paul Ross R."/>
            <person name="Yang R."/>
            <person name="Briner A.E."/>
            <person name="Felis G.E."/>
            <person name="de Vos W.M."/>
            <person name="Barrangou R."/>
            <person name="Klaenhammer T.R."/>
            <person name="Caufield P.W."/>
            <person name="Cui Y."/>
            <person name="Zhang H."/>
            <person name="O'Toole P.W."/>
        </authorList>
    </citation>
    <scope>NUCLEOTIDE SEQUENCE [LARGE SCALE GENOMIC DNA]</scope>
    <source>
        <strain evidence="4 5">DSM 20178</strain>
    </source>
</reference>
<evidence type="ECO:0000256" key="1">
    <source>
        <dbReference type="ARBA" id="ARBA00022679"/>
    </source>
</evidence>
<dbReference type="PANTHER" id="PTHR43877">
    <property type="entry name" value="AMINOALKYLPHOSPHONATE N-ACETYLTRANSFERASE-RELATED-RELATED"/>
    <property type="match status" value="1"/>
</dbReference>
<proteinExistence type="predicted"/>
<dbReference type="Gene3D" id="3.40.630.30">
    <property type="match status" value="1"/>
</dbReference>
<dbReference type="CDD" id="cd04301">
    <property type="entry name" value="NAT_SF"/>
    <property type="match status" value="1"/>
</dbReference>
<dbReference type="InterPro" id="IPR000182">
    <property type="entry name" value="GNAT_dom"/>
</dbReference>
<accession>A0A0R1F0F3</accession>
<dbReference type="Pfam" id="PF13508">
    <property type="entry name" value="Acetyltransf_7"/>
    <property type="match status" value="1"/>
</dbReference>
<organism evidence="4 5">
    <name type="scientific">Lacticaseibacillus zeae DSM 20178 = KCTC 3804</name>
    <dbReference type="NCBI Taxonomy" id="1423816"/>
    <lineage>
        <taxon>Bacteria</taxon>
        <taxon>Bacillati</taxon>
        <taxon>Bacillota</taxon>
        <taxon>Bacilli</taxon>
        <taxon>Lactobacillales</taxon>
        <taxon>Lactobacillaceae</taxon>
        <taxon>Lacticaseibacillus</taxon>
    </lineage>
</organism>